<name>A0ABY2LP65_9LEPT</name>
<protein>
    <submittedName>
        <fullName evidence="1">Uncharacterized protein</fullName>
    </submittedName>
</protein>
<accession>A0ABY2LP65</accession>
<dbReference type="RefSeq" id="WP_135571122.1">
    <property type="nucleotide sequence ID" value="NZ_RQFN01000021.1"/>
</dbReference>
<evidence type="ECO:0000313" key="1">
    <source>
        <dbReference type="EMBL" id="TGK94998.1"/>
    </source>
</evidence>
<organism evidence="1 2">
    <name type="scientific">Leptospira montravelensis</name>
    <dbReference type="NCBI Taxonomy" id="2484961"/>
    <lineage>
        <taxon>Bacteria</taxon>
        <taxon>Pseudomonadati</taxon>
        <taxon>Spirochaetota</taxon>
        <taxon>Spirochaetia</taxon>
        <taxon>Leptospirales</taxon>
        <taxon>Leptospiraceae</taxon>
        <taxon>Leptospira</taxon>
    </lineage>
</organism>
<gene>
    <name evidence="1" type="ORF">EHQ31_18720</name>
</gene>
<proteinExistence type="predicted"/>
<comment type="caution">
    <text evidence="1">The sequence shown here is derived from an EMBL/GenBank/DDBJ whole genome shotgun (WGS) entry which is preliminary data.</text>
</comment>
<dbReference type="Proteomes" id="UP000297465">
    <property type="component" value="Unassembled WGS sequence"/>
</dbReference>
<keyword evidence="2" id="KW-1185">Reference proteome</keyword>
<evidence type="ECO:0000313" key="2">
    <source>
        <dbReference type="Proteomes" id="UP000297465"/>
    </source>
</evidence>
<reference evidence="2" key="1">
    <citation type="journal article" date="2019" name="PLoS Negl. Trop. Dis.">
        <title>Revisiting the worldwide diversity of Leptospira species in the environment.</title>
        <authorList>
            <person name="Vincent A.T."/>
            <person name="Schiettekatte O."/>
            <person name="Bourhy P."/>
            <person name="Veyrier F.J."/>
            <person name="Picardeau M."/>
        </authorList>
    </citation>
    <scope>NUCLEOTIDE SEQUENCE [LARGE SCALE GENOMIC DNA]</scope>
    <source>
        <strain evidence="2">201800278</strain>
    </source>
</reference>
<sequence length="120" mass="14812">MLKLAKKEDWDIKQLVQAYSNCIQKNITYHFFIKNKKVLSPNKKFKIALWCEWDLDFVKLYWTLFDKFENEISRKLITKNEPHFGEFVYYLSWKWINDKTIIIENKYKYSKNENWIISIS</sequence>
<dbReference type="EMBL" id="RQFO01000022">
    <property type="protein sequence ID" value="TGK94998.1"/>
    <property type="molecule type" value="Genomic_DNA"/>
</dbReference>